<dbReference type="EMBL" id="BMNE01000003">
    <property type="protein sequence ID" value="GGN79962.1"/>
    <property type="molecule type" value="Genomic_DNA"/>
</dbReference>
<comment type="caution">
    <text evidence="6">The sequence shown here is derived from an EMBL/GenBank/DDBJ whole genome shotgun (WGS) entry which is preliminary data.</text>
</comment>
<keyword evidence="2" id="KW-0238">DNA-binding</keyword>
<dbReference type="PROSITE" id="PS50042">
    <property type="entry name" value="CNMP_BINDING_3"/>
    <property type="match status" value="1"/>
</dbReference>
<keyword evidence="3" id="KW-0804">Transcription</keyword>
<dbReference type="Proteomes" id="UP000658127">
    <property type="component" value="Unassembled WGS sequence"/>
</dbReference>
<feature type="domain" description="Cyclic nucleotide-binding" evidence="4">
    <location>
        <begin position="43"/>
        <end position="158"/>
    </location>
</feature>
<dbReference type="InterPro" id="IPR000595">
    <property type="entry name" value="cNMP-bd_dom"/>
</dbReference>
<dbReference type="Gene3D" id="1.10.10.10">
    <property type="entry name" value="Winged helix-like DNA-binding domain superfamily/Winged helix DNA-binding domain"/>
    <property type="match status" value="1"/>
</dbReference>
<dbReference type="SUPFAM" id="SSF51206">
    <property type="entry name" value="cAMP-binding domain-like"/>
    <property type="match status" value="1"/>
</dbReference>
<reference evidence="7" key="1">
    <citation type="journal article" date="2019" name="Int. J. Syst. Evol. Microbiol.">
        <title>The Global Catalogue of Microorganisms (GCM) 10K type strain sequencing project: providing services to taxonomists for standard genome sequencing and annotation.</title>
        <authorList>
            <consortium name="The Broad Institute Genomics Platform"/>
            <consortium name="The Broad Institute Genome Sequencing Center for Infectious Disease"/>
            <person name="Wu L."/>
            <person name="Ma J."/>
        </authorList>
    </citation>
    <scope>NUCLEOTIDE SEQUENCE [LARGE SCALE GENOMIC DNA]</scope>
    <source>
        <strain evidence="7">CGMCC 4.7329</strain>
    </source>
</reference>
<protein>
    <submittedName>
        <fullName evidence="6">HTH-type transcriptional regulator Cmr</fullName>
    </submittedName>
</protein>
<dbReference type="SMART" id="SM00419">
    <property type="entry name" value="HTH_CRP"/>
    <property type="match status" value="1"/>
</dbReference>
<dbReference type="InterPro" id="IPR050397">
    <property type="entry name" value="Env_Response_Regulators"/>
</dbReference>
<dbReference type="PANTHER" id="PTHR24567">
    <property type="entry name" value="CRP FAMILY TRANSCRIPTIONAL REGULATORY PROTEIN"/>
    <property type="match status" value="1"/>
</dbReference>
<dbReference type="Pfam" id="PF13545">
    <property type="entry name" value="HTH_Crp_2"/>
    <property type="match status" value="1"/>
</dbReference>
<evidence type="ECO:0000259" key="4">
    <source>
        <dbReference type="PROSITE" id="PS50042"/>
    </source>
</evidence>
<dbReference type="InterPro" id="IPR014710">
    <property type="entry name" value="RmlC-like_jellyroll"/>
</dbReference>
<evidence type="ECO:0000313" key="7">
    <source>
        <dbReference type="Proteomes" id="UP000658127"/>
    </source>
</evidence>
<keyword evidence="7" id="KW-1185">Reference proteome</keyword>
<dbReference type="Gene3D" id="2.60.120.10">
    <property type="entry name" value="Jelly Rolls"/>
    <property type="match status" value="1"/>
</dbReference>
<dbReference type="SMART" id="SM00100">
    <property type="entry name" value="cNMP"/>
    <property type="match status" value="1"/>
</dbReference>
<dbReference type="RefSeq" id="WP_189028180.1">
    <property type="nucleotide sequence ID" value="NZ_BMNE01000003.1"/>
</dbReference>
<feature type="domain" description="HTH crp-type" evidence="5">
    <location>
        <begin position="172"/>
        <end position="235"/>
    </location>
</feature>
<dbReference type="PROSITE" id="PS51063">
    <property type="entry name" value="HTH_CRP_2"/>
    <property type="match status" value="1"/>
</dbReference>
<evidence type="ECO:0000313" key="6">
    <source>
        <dbReference type="EMBL" id="GGN79962.1"/>
    </source>
</evidence>
<name>A0ABQ2KEM3_9NOCA</name>
<dbReference type="InterPro" id="IPR018490">
    <property type="entry name" value="cNMP-bd_dom_sf"/>
</dbReference>
<organism evidence="6 7">
    <name type="scientific">Nocardia rhizosphaerihabitans</name>
    <dbReference type="NCBI Taxonomy" id="1691570"/>
    <lineage>
        <taxon>Bacteria</taxon>
        <taxon>Bacillati</taxon>
        <taxon>Actinomycetota</taxon>
        <taxon>Actinomycetes</taxon>
        <taxon>Mycobacteriales</taxon>
        <taxon>Nocardiaceae</taxon>
        <taxon>Nocardia</taxon>
    </lineage>
</organism>
<evidence type="ECO:0000256" key="1">
    <source>
        <dbReference type="ARBA" id="ARBA00023015"/>
    </source>
</evidence>
<dbReference type="SUPFAM" id="SSF46785">
    <property type="entry name" value="Winged helix' DNA-binding domain"/>
    <property type="match status" value="1"/>
</dbReference>
<evidence type="ECO:0000259" key="5">
    <source>
        <dbReference type="PROSITE" id="PS51063"/>
    </source>
</evidence>
<gene>
    <name evidence="6" type="primary">cmr</name>
    <name evidence="6" type="ORF">GCM10011610_28920</name>
</gene>
<proteinExistence type="predicted"/>
<dbReference type="InterPro" id="IPR036388">
    <property type="entry name" value="WH-like_DNA-bd_sf"/>
</dbReference>
<evidence type="ECO:0000256" key="3">
    <source>
        <dbReference type="ARBA" id="ARBA00023163"/>
    </source>
</evidence>
<keyword evidence="1" id="KW-0805">Transcription regulation</keyword>
<dbReference type="InterPro" id="IPR036390">
    <property type="entry name" value="WH_DNA-bd_sf"/>
</dbReference>
<dbReference type="InterPro" id="IPR012318">
    <property type="entry name" value="HTH_CRP"/>
</dbReference>
<accession>A0ABQ2KEM3</accession>
<sequence length="244" mass="26406">MIHSHRAFSHLVHAMGEESFDDDQLRHAAWIARCAGRGPTAPLNLGEFTELADRVEIGPLAAGTLVFSAGAPADGVWMVKQGRVELSVGSERGRTVVDVLRPGDVDGDIALLLGMPLAYTARTLTEASCMFLPASAFEALLANDPAIARRWFSSVAQRVSAGQGRLINMLGRPLPTQVAQLLLDEAVDGSVHLAQRTLAAMLGVQRPSLTKTLKEFERHDLISIDDDTISIIDAERLRRLESAH</sequence>
<dbReference type="PANTHER" id="PTHR24567:SF74">
    <property type="entry name" value="HTH-TYPE TRANSCRIPTIONAL REGULATOR ARCR"/>
    <property type="match status" value="1"/>
</dbReference>
<evidence type="ECO:0000256" key="2">
    <source>
        <dbReference type="ARBA" id="ARBA00023125"/>
    </source>
</evidence>
<dbReference type="CDD" id="cd00038">
    <property type="entry name" value="CAP_ED"/>
    <property type="match status" value="1"/>
</dbReference>
<dbReference type="Pfam" id="PF00027">
    <property type="entry name" value="cNMP_binding"/>
    <property type="match status" value="1"/>
</dbReference>